<dbReference type="AlphaFoldDB" id="A0A388LWN7"/>
<evidence type="ECO:0000256" key="6">
    <source>
        <dbReference type="ARBA" id="ARBA00023001"/>
    </source>
</evidence>
<evidence type="ECO:0000256" key="8">
    <source>
        <dbReference type="ARBA" id="ARBA00023295"/>
    </source>
</evidence>
<evidence type="ECO:0000259" key="13">
    <source>
        <dbReference type="SMART" id="SM01063"/>
    </source>
</evidence>
<dbReference type="GO" id="GO:0008810">
    <property type="term" value="F:cellulase activity"/>
    <property type="evidence" value="ECO:0007669"/>
    <property type="project" value="UniProtKB-EC"/>
</dbReference>
<dbReference type="Gene3D" id="1.50.10.10">
    <property type="match status" value="1"/>
</dbReference>
<dbReference type="SMART" id="SM01063">
    <property type="entry name" value="CBM49"/>
    <property type="match status" value="1"/>
</dbReference>
<feature type="domain" description="Carbohydrate binding" evidence="13">
    <location>
        <begin position="645"/>
        <end position="728"/>
    </location>
</feature>
<dbReference type="FunFam" id="1.50.10.10:FF:000020">
    <property type="entry name" value="Endoglucanase"/>
    <property type="match status" value="1"/>
</dbReference>
<proteinExistence type="inferred from homology"/>
<keyword evidence="7 10" id="KW-0119">Carbohydrate metabolism</keyword>
<keyword evidence="8 10" id="KW-0326">Glycosidase</keyword>
<evidence type="ECO:0000256" key="5">
    <source>
        <dbReference type="ARBA" id="ARBA00022801"/>
    </source>
</evidence>
<sequence length="743" mass="80845">MGEGIVFSGSSSAGQCVDYVDALSKCLLFLEAQRSGKLPSTNRVSWRSHSGLLDGQDVGLDLTGGYYDAGDNVKFVFPMAFTMTMLSWGVLEYSDRFRQCGEFDQALDAIRWGTDFFIKAHPSPFELYAMVGEGHSDHARWMRPENMTTSRTAYKVDADHPGTEVAAEVAAAMAAAAIVFAQSDAEYAGILIMHAKQLFHFADTCRGSYSDSIPSVQPFYKSWNGFQDELLWAAIWLFRATKDVSYMNYVTGPNSELFGGTVQDKMEFSWDDKFAGVQVLVARALLTGEDGGADRKVMEKYKEKADGFMVRHLQGSVQKTPGGLVWIRKECPLQYAGGAAFLAAVYGDVLVATGAHAEFHGHTCSGSQLLEFAHSQVSYVLGKNPRRSSYMVGVGPNWPQRVHHRASSITPLHEDEKNGCGFAEGFHFLLSKEPNPIPHVGAIVGGPDDMDSYEDDRGNYNQSEPTTYINAIFCGLLARFAEPGAGANVQDSNTCHARGQRIPRFSSRVIDVSEFSPANPEECCIATPADEMCTSPLISPRSANLETNSDDEDFKSASNRSSSSEPSSPRLQASAPASYVDSSDPAAASINRLSGEGPEVVGGEAHTTNHHDPSSENGDEKDDALPSSATCSPHELSSESNSPGIVYLITRESDWVEGGKRICVLQVDIRNATGKAVEDLLIRPSGFAPSQSWCIDLIAETGLLKLPPWKPVLLPSEVFRFGLIQPCEPPLQLQTHSYTTAED</sequence>
<keyword evidence="6 11" id="KW-0136">Cellulose degradation</keyword>
<dbReference type="InterPro" id="IPR033126">
    <property type="entry name" value="Glyco_hydro_9_Asp/Glu_AS"/>
</dbReference>
<feature type="active site" evidence="10">
    <location>
        <position position="455"/>
    </location>
</feature>
<keyword evidence="9 10" id="KW-0624">Polysaccharide degradation</keyword>
<keyword evidence="4" id="KW-0964">Secreted</keyword>
<evidence type="ECO:0000256" key="2">
    <source>
        <dbReference type="ARBA" id="ARBA00004613"/>
    </source>
</evidence>
<dbReference type="Pfam" id="PF00759">
    <property type="entry name" value="Glyco_hydro_9"/>
    <property type="match status" value="1"/>
</dbReference>
<dbReference type="InterPro" id="IPR012341">
    <property type="entry name" value="6hp_glycosidase-like_sf"/>
</dbReference>
<keyword evidence="5 10" id="KW-0378">Hydrolase</keyword>
<gene>
    <name evidence="14" type="ORF">CBR_g41804</name>
</gene>
<dbReference type="SUPFAM" id="SSF48208">
    <property type="entry name" value="Six-hairpin glycosidases"/>
    <property type="match status" value="1"/>
</dbReference>
<dbReference type="GO" id="GO:0005576">
    <property type="term" value="C:extracellular region"/>
    <property type="evidence" value="ECO:0007669"/>
    <property type="project" value="UniProtKB-SubCell"/>
</dbReference>
<dbReference type="STRING" id="69332.A0A388LWN7"/>
<evidence type="ECO:0000256" key="4">
    <source>
        <dbReference type="ARBA" id="ARBA00022525"/>
    </source>
</evidence>
<dbReference type="GO" id="GO:0030245">
    <property type="term" value="P:cellulose catabolic process"/>
    <property type="evidence" value="ECO:0007669"/>
    <property type="project" value="UniProtKB-KW"/>
</dbReference>
<dbReference type="Proteomes" id="UP000265515">
    <property type="component" value="Unassembled WGS sequence"/>
</dbReference>
<dbReference type="InterPro" id="IPR019028">
    <property type="entry name" value="CBM_49"/>
</dbReference>
<comment type="caution">
    <text evidence="14">The sequence shown here is derived from an EMBL/GenBank/DDBJ whole genome shotgun (WGS) entry which is preliminary data.</text>
</comment>
<feature type="active site" evidence="10">
    <location>
        <position position="464"/>
    </location>
</feature>
<evidence type="ECO:0000256" key="12">
    <source>
        <dbReference type="SAM" id="MobiDB-lite"/>
    </source>
</evidence>
<comment type="catalytic activity">
    <reaction evidence="1 11">
        <text>Endohydrolysis of (1-&gt;4)-beta-D-glucosidic linkages in cellulose, lichenin and cereal beta-D-glucans.</text>
        <dbReference type="EC" id="3.2.1.4"/>
    </reaction>
</comment>
<name>A0A388LWN7_CHABU</name>
<reference evidence="14 15" key="1">
    <citation type="journal article" date="2018" name="Cell">
        <title>The Chara Genome: Secondary Complexity and Implications for Plant Terrestrialization.</title>
        <authorList>
            <person name="Nishiyama T."/>
            <person name="Sakayama H."/>
            <person name="Vries J.D."/>
            <person name="Buschmann H."/>
            <person name="Saint-Marcoux D."/>
            <person name="Ullrich K.K."/>
            <person name="Haas F.B."/>
            <person name="Vanderstraeten L."/>
            <person name="Becker D."/>
            <person name="Lang D."/>
            <person name="Vosolsobe S."/>
            <person name="Rombauts S."/>
            <person name="Wilhelmsson P.K.I."/>
            <person name="Janitza P."/>
            <person name="Kern R."/>
            <person name="Heyl A."/>
            <person name="Rumpler F."/>
            <person name="Villalobos L.I.A.C."/>
            <person name="Clay J.M."/>
            <person name="Skokan R."/>
            <person name="Toyoda A."/>
            <person name="Suzuki Y."/>
            <person name="Kagoshima H."/>
            <person name="Schijlen E."/>
            <person name="Tajeshwar N."/>
            <person name="Catarino B."/>
            <person name="Hetherington A.J."/>
            <person name="Saltykova A."/>
            <person name="Bonnot C."/>
            <person name="Breuninger H."/>
            <person name="Symeonidi A."/>
            <person name="Radhakrishnan G.V."/>
            <person name="Van Nieuwerburgh F."/>
            <person name="Deforce D."/>
            <person name="Chang C."/>
            <person name="Karol K.G."/>
            <person name="Hedrich R."/>
            <person name="Ulvskov P."/>
            <person name="Glockner G."/>
            <person name="Delwiche C.F."/>
            <person name="Petrasek J."/>
            <person name="Van de Peer Y."/>
            <person name="Friml J."/>
            <person name="Beilby M."/>
            <person name="Dolan L."/>
            <person name="Kohara Y."/>
            <person name="Sugano S."/>
            <person name="Fujiyama A."/>
            <person name="Delaux P.-M."/>
            <person name="Quint M."/>
            <person name="TheiBen G."/>
            <person name="Hagemann M."/>
            <person name="Harholt J."/>
            <person name="Dunand C."/>
            <person name="Zachgo S."/>
            <person name="Langdale J."/>
            <person name="Maumus F."/>
            <person name="Straeten D.V.D."/>
            <person name="Gould S.B."/>
            <person name="Rensing S.A."/>
        </authorList>
    </citation>
    <scope>NUCLEOTIDE SEQUENCE [LARGE SCALE GENOMIC DNA]</scope>
    <source>
        <strain evidence="14 15">S276</strain>
    </source>
</reference>
<dbReference type="Gramene" id="GBG86738">
    <property type="protein sequence ID" value="GBG86738"/>
    <property type="gene ID" value="CBR_g41804"/>
</dbReference>
<comment type="similarity">
    <text evidence="3 10 11">Belongs to the glycosyl hydrolase 9 (cellulase E) family.</text>
</comment>
<dbReference type="EMBL" id="BFEA01000577">
    <property type="protein sequence ID" value="GBG86738.1"/>
    <property type="molecule type" value="Genomic_DNA"/>
</dbReference>
<feature type="region of interest" description="Disordered" evidence="12">
    <location>
        <begin position="535"/>
        <end position="640"/>
    </location>
</feature>
<dbReference type="OrthoDB" id="10257085at2759"/>
<evidence type="ECO:0000313" key="14">
    <source>
        <dbReference type="EMBL" id="GBG86738.1"/>
    </source>
</evidence>
<organism evidence="14 15">
    <name type="scientific">Chara braunii</name>
    <name type="common">Braun's stonewort</name>
    <dbReference type="NCBI Taxonomy" id="69332"/>
    <lineage>
        <taxon>Eukaryota</taxon>
        <taxon>Viridiplantae</taxon>
        <taxon>Streptophyta</taxon>
        <taxon>Charophyceae</taxon>
        <taxon>Charales</taxon>
        <taxon>Characeae</taxon>
        <taxon>Chara</taxon>
    </lineage>
</organism>
<evidence type="ECO:0000256" key="9">
    <source>
        <dbReference type="ARBA" id="ARBA00023326"/>
    </source>
</evidence>
<evidence type="ECO:0000256" key="10">
    <source>
        <dbReference type="PROSITE-ProRule" id="PRU10060"/>
    </source>
</evidence>
<dbReference type="Pfam" id="PF09478">
    <property type="entry name" value="CBM49"/>
    <property type="match status" value="1"/>
</dbReference>
<dbReference type="GO" id="GO:0030246">
    <property type="term" value="F:carbohydrate binding"/>
    <property type="evidence" value="ECO:0007669"/>
    <property type="project" value="InterPro"/>
</dbReference>
<dbReference type="InterPro" id="IPR001701">
    <property type="entry name" value="Glyco_hydro_9"/>
</dbReference>
<protein>
    <recommendedName>
        <fullName evidence="11">Endoglucanase</fullName>
        <ecNumber evidence="11">3.2.1.4</ecNumber>
    </recommendedName>
</protein>
<comment type="subcellular location">
    <subcellularLocation>
        <location evidence="2">Secreted</location>
    </subcellularLocation>
</comment>
<evidence type="ECO:0000256" key="11">
    <source>
        <dbReference type="RuleBase" id="RU361166"/>
    </source>
</evidence>
<accession>A0A388LWN7</accession>
<evidence type="ECO:0000256" key="1">
    <source>
        <dbReference type="ARBA" id="ARBA00000966"/>
    </source>
</evidence>
<evidence type="ECO:0000256" key="7">
    <source>
        <dbReference type="ARBA" id="ARBA00023277"/>
    </source>
</evidence>
<feature type="compositionally biased region" description="Low complexity" evidence="12">
    <location>
        <begin position="556"/>
        <end position="574"/>
    </location>
</feature>
<keyword evidence="15" id="KW-1185">Reference proteome</keyword>
<dbReference type="PROSITE" id="PS00698">
    <property type="entry name" value="GH9_3"/>
    <property type="match status" value="1"/>
</dbReference>
<evidence type="ECO:0000313" key="15">
    <source>
        <dbReference type="Proteomes" id="UP000265515"/>
    </source>
</evidence>
<dbReference type="PANTHER" id="PTHR22298">
    <property type="entry name" value="ENDO-1,4-BETA-GLUCANASE"/>
    <property type="match status" value="1"/>
</dbReference>
<evidence type="ECO:0000256" key="3">
    <source>
        <dbReference type="ARBA" id="ARBA00007072"/>
    </source>
</evidence>
<dbReference type="InterPro" id="IPR008928">
    <property type="entry name" value="6-hairpin_glycosidase_sf"/>
</dbReference>
<dbReference type="EC" id="3.2.1.4" evidence="11"/>